<comment type="function">
    <text evidence="1">Associates with the EF-Tu.GDP complex and induces the exchange of GDP to GTP. It remains bound to the aminoacyl-tRNA.EF-Tu.GTP complex up to the GTP hydrolysis stage on the ribosome.</text>
</comment>
<dbReference type="Gene3D" id="2.40.50.140">
    <property type="entry name" value="Nucleic acid-binding proteins"/>
    <property type="match status" value="2"/>
</dbReference>
<sequence>MAASTSALAQRATIAQVRVAARSQKRVVVARRCAVVAAVSEPAAEADGKADKKPRRRFPRKNVTVEDSAVVVGAEFSGKVKRIQDYGCFVDFGAKQDGLVHISELKDGFVESVAEVVSQDQDVQVWVKEIKDGKISLTMKKPKSEEELAAIKSEQEAKFLARQEYKKQQDAKVQAVKGLKKGEKVEGEVKSIQPFGAFVEVAEGCEGLLHVTELSDDFNVKVEDFVKVGDKVTVTIVGIEGAKVKLSMKEKLNLNEMNAEASAAVEGAVSAMEYALKKKGISASMFPSTSEVSA</sequence>
<proteinExistence type="predicted"/>
<feature type="domain" description="S1 motif" evidence="2">
    <location>
        <begin position="182"/>
        <end position="249"/>
    </location>
</feature>
<dbReference type="Proteomes" id="UP000195557">
    <property type="component" value="Unassembled WGS sequence"/>
</dbReference>
<dbReference type="GO" id="GO:0003729">
    <property type="term" value="F:mRNA binding"/>
    <property type="evidence" value="ECO:0007669"/>
    <property type="project" value="TreeGrafter"/>
</dbReference>
<evidence type="ECO:0000259" key="2">
    <source>
        <dbReference type="PROSITE" id="PS50126"/>
    </source>
</evidence>
<dbReference type="InterPro" id="IPR050437">
    <property type="entry name" value="Ribos_protein_bS1-like"/>
</dbReference>
<dbReference type="EMBL" id="KZ155773">
    <property type="protein sequence ID" value="OUS48690.1"/>
    <property type="molecule type" value="Genomic_DNA"/>
</dbReference>
<keyword evidence="3" id="KW-0648">Protein biosynthesis</keyword>
<dbReference type="AlphaFoldDB" id="A0A1Y5IGK5"/>
<dbReference type="InterPro" id="IPR012340">
    <property type="entry name" value="NA-bd_OB-fold"/>
</dbReference>
<reference evidence="3" key="1">
    <citation type="submission" date="2017-04" db="EMBL/GenBank/DDBJ databases">
        <title>Population genomics of picophytoplankton unveils novel chromosome hypervariability.</title>
        <authorList>
            <consortium name="DOE Joint Genome Institute"/>
            <person name="Blanc-Mathieu R."/>
            <person name="Krasovec M."/>
            <person name="Hebrard M."/>
            <person name="Yau S."/>
            <person name="Desgranges E."/>
            <person name="Martin J."/>
            <person name="Schackwitz W."/>
            <person name="Kuo A."/>
            <person name="Salin G."/>
            <person name="Donnadieu C."/>
            <person name="Desdevises Y."/>
            <person name="Sanchez-Ferandin S."/>
            <person name="Moreau H."/>
            <person name="Rivals E."/>
            <person name="Grigoriev I.V."/>
            <person name="Grimsley N."/>
            <person name="Eyre-Walker A."/>
            <person name="Piganeau G."/>
        </authorList>
    </citation>
    <scope>NUCLEOTIDE SEQUENCE [LARGE SCALE GENOMIC DNA]</scope>
    <source>
        <strain evidence="3">RCC 1115</strain>
    </source>
</reference>
<dbReference type="PANTHER" id="PTHR10724">
    <property type="entry name" value="30S RIBOSOMAL PROTEIN S1"/>
    <property type="match status" value="1"/>
</dbReference>
<dbReference type="InterPro" id="IPR003029">
    <property type="entry name" value="S1_domain"/>
</dbReference>
<dbReference type="SMART" id="SM00316">
    <property type="entry name" value="S1"/>
    <property type="match status" value="2"/>
</dbReference>
<gene>
    <name evidence="3" type="ORF">BE221DRAFT_189452</name>
</gene>
<keyword evidence="3" id="KW-0251">Elongation factor</keyword>
<dbReference type="PANTHER" id="PTHR10724:SF10">
    <property type="entry name" value="S1 RNA-BINDING DOMAIN-CONTAINING PROTEIN 1"/>
    <property type="match status" value="1"/>
</dbReference>
<protein>
    <submittedName>
        <fullName evidence="3">Chloroplast poly protein of elongation factor Ts</fullName>
    </submittedName>
</protein>
<dbReference type="SUPFAM" id="SSF50249">
    <property type="entry name" value="Nucleic acid-binding proteins"/>
    <property type="match status" value="2"/>
</dbReference>
<dbReference type="GO" id="GO:0005737">
    <property type="term" value="C:cytoplasm"/>
    <property type="evidence" value="ECO:0007669"/>
    <property type="project" value="UniProtKB-ARBA"/>
</dbReference>
<name>A0A1Y5IGK5_OSTTA</name>
<evidence type="ECO:0000313" key="3">
    <source>
        <dbReference type="EMBL" id="OUS48690.1"/>
    </source>
</evidence>
<dbReference type="FunFam" id="2.40.50.140:FF:000051">
    <property type="entry name" value="RNA-binding transcriptional accessory protein"/>
    <property type="match status" value="1"/>
</dbReference>
<evidence type="ECO:0000256" key="1">
    <source>
        <dbReference type="ARBA" id="ARBA00025453"/>
    </source>
</evidence>
<feature type="domain" description="S1 motif" evidence="2">
    <location>
        <begin position="73"/>
        <end position="140"/>
    </location>
</feature>
<dbReference type="Pfam" id="PF00575">
    <property type="entry name" value="S1"/>
    <property type="match status" value="2"/>
</dbReference>
<dbReference type="GO" id="GO:0003735">
    <property type="term" value="F:structural constituent of ribosome"/>
    <property type="evidence" value="ECO:0007669"/>
    <property type="project" value="TreeGrafter"/>
</dbReference>
<accession>A0A1Y5IGK5</accession>
<dbReference type="PROSITE" id="PS50126">
    <property type="entry name" value="S1"/>
    <property type="match status" value="2"/>
</dbReference>
<organism evidence="3">
    <name type="scientific">Ostreococcus tauri</name>
    <name type="common">Marine green alga</name>
    <dbReference type="NCBI Taxonomy" id="70448"/>
    <lineage>
        <taxon>Eukaryota</taxon>
        <taxon>Viridiplantae</taxon>
        <taxon>Chlorophyta</taxon>
        <taxon>Mamiellophyceae</taxon>
        <taxon>Mamiellales</taxon>
        <taxon>Bathycoccaceae</taxon>
        <taxon>Ostreococcus</taxon>
    </lineage>
</organism>
<dbReference type="GO" id="GO:0003746">
    <property type="term" value="F:translation elongation factor activity"/>
    <property type="evidence" value="ECO:0007669"/>
    <property type="project" value="UniProtKB-KW"/>
</dbReference>